<sequence>MCRRQHAVFSNQQIQPEIVAPVVMEIMVAMVNRAVMVAMVVQVLFRPTENAASAT</sequence>
<keyword evidence="2" id="KW-1185">Reference proteome</keyword>
<accession>A0A9D4EZY8</accession>
<dbReference type="EMBL" id="JAIWYP010000008">
    <property type="protein sequence ID" value="KAH3788804.1"/>
    <property type="molecule type" value="Genomic_DNA"/>
</dbReference>
<comment type="caution">
    <text evidence="1">The sequence shown here is derived from an EMBL/GenBank/DDBJ whole genome shotgun (WGS) entry which is preliminary data.</text>
</comment>
<dbReference type="Proteomes" id="UP000828390">
    <property type="component" value="Unassembled WGS sequence"/>
</dbReference>
<reference evidence="1" key="1">
    <citation type="journal article" date="2019" name="bioRxiv">
        <title>The Genome of the Zebra Mussel, Dreissena polymorpha: A Resource for Invasive Species Research.</title>
        <authorList>
            <person name="McCartney M.A."/>
            <person name="Auch B."/>
            <person name="Kono T."/>
            <person name="Mallez S."/>
            <person name="Zhang Y."/>
            <person name="Obille A."/>
            <person name="Becker A."/>
            <person name="Abrahante J.E."/>
            <person name="Garbe J."/>
            <person name="Badalamenti J.P."/>
            <person name="Herman A."/>
            <person name="Mangelson H."/>
            <person name="Liachko I."/>
            <person name="Sullivan S."/>
            <person name="Sone E.D."/>
            <person name="Koren S."/>
            <person name="Silverstein K.A.T."/>
            <person name="Beckman K.B."/>
            <person name="Gohl D.M."/>
        </authorList>
    </citation>
    <scope>NUCLEOTIDE SEQUENCE</scope>
    <source>
        <strain evidence="1">Duluth1</strain>
        <tissue evidence="1">Whole animal</tissue>
    </source>
</reference>
<gene>
    <name evidence="1" type="ORF">DPMN_166966</name>
</gene>
<reference evidence="1" key="2">
    <citation type="submission" date="2020-11" db="EMBL/GenBank/DDBJ databases">
        <authorList>
            <person name="McCartney M.A."/>
            <person name="Auch B."/>
            <person name="Kono T."/>
            <person name="Mallez S."/>
            <person name="Becker A."/>
            <person name="Gohl D.M."/>
            <person name="Silverstein K.A.T."/>
            <person name="Koren S."/>
            <person name="Bechman K.B."/>
            <person name="Herman A."/>
            <person name="Abrahante J.E."/>
            <person name="Garbe J."/>
        </authorList>
    </citation>
    <scope>NUCLEOTIDE SEQUENCE</scope>
    <source>
        <strain evidence="1">Duluth1</strain>
        <tissue evidence="1">Whole animal</tissue>
    </source>
</reference>
<protein>
    <submittedName>
        <fullName evidence="1">Uncharacterized protein</fullName>
    </submittedName>
</protein>
<proteinExistence type="predicted"/>
<organism evidence="1 2">
    <name type="scientific">Dreissena polymorpha</name>
    <name type="common">Zebra mussel</name>
    <name type="synonym">Mytilus polymorpha</name>
    <dbReference type="NCBI Taxonomy" id="45954"/>
    <lineage>
        <taxon>Eukaryota</taxon>
        <taxon>Metazoa</taxon>
        <taxon>Spiralia</taxon>
        <taxon>Lophotrochozoa</taxon>
        <taxon>Mollusca</taxon>
        <taxon>Bivalvia</taxon>
        <taxon>Autobranchia</taxon>
        <taxon>Heteroconchia</taxon>
        <taxon>Euheterodonta</taxon>
        <taxon>Imparidentia</taxon>
        <taxon>Neoheterodontei</taxon>
        <taxon>Myida</taxon>
        <taxon>Dreissenoidea</taxon>
        <taxon>Dreissenidae</taxon>
        <taxon>Dreissena</taxon>
    </lineage>
</organism>
<evidence type="ECO:0000313" key="2">
    <source>
        <dbReference type="Proteomes" id="UP000828390"/>
    </source>
</evidence>
<dbReference type="AlphaFoldDB" id="A0A9D4EZY8"/>
<name>A0A9D4EZY8_DREPO</name>
<evidence type="ECO:0000313" key="1">
    <source>
        <dbReference type="EMBL" id="KAH3788804.1"/>
    </source>
</evidence>